<organism evidence="1">
    <name type="scientific">uncultured Thermomicrobiales bacterium</name>
    <dbReference type="NCBI Taxonomy" id="1645740"/>
    <lineage>
        <taxon>Bacteria</taxon>
        <taxon>Pseudomonadati</taxon>
        <taxon>Thermomicrobiota</taxon>
        <taxon>Thermomicrobia</taxon>
        <taxon>Thermomicrobiales</taxon>
        <taxon>environmental samples</taxon>
    </lineage>
</organism>
<gene>
    <name evidence="1" type="ORF">AVDCRST_MAG18-4079</name>
</gene>
<sequence length="38" mass="4123">MWLERYCMPGGWATPERSIPGIGCAFPQGRASCYTDGG</sequence>
<dbReference type="AlphaFoldDB" id="A0A6J4VRZ2"/>
<protein>
    <submittedName>
        <fullName evidence="1">Uncharacterized protein</fullName>
    </submittedName>
</protein>
<reference evidence="1" key="1">
    <citation type="submission" date="2020-02" db="EMBL/GenBank/DDBJ databases">
        <authorList>
            <person name="Meier V. D."/>
        </authorList>
    </citation>
    <scope>NUCLEOTIDE SEQUENCE</scope>
    <source>
        <strain evidence="1">AVDCRST_MAG18</strain>
    </source>
</reference>
<accession>A0A6J4VRZ2</accession>
<dbReference type="EMBL" id="CADCWN010000322">
    <property type="protein sequence ID" value="CAA9587214.1"/>
    <property type="molecule type" value="Genomic_DNA"/>
</dbReference>
<proteinExistence type="predicted"/>
<evidence type="ECO:0000313" key="1">
    <source>
        <dbReference type="EMBL" id="CAA9587214.1"/>
    </source>
</evidence>
<name>A0A6J4VRZ2_9BACT</name>